<organism evidence="1">
    <name type="scientific">uncultured delta proteobacterium</name>
    <dbReference type="NCBI Taxonomy" id="34034"/>
    <lineage>
        <taxon>Bacteria</taxon>
        <taxon>Deltaproteobacteria</taxon>
        <taxon>environmental samples</taxon>
    </lineage>
</organism>
<accession>A0A212J2W2</accession>
<dbReference type="EMBL" id="FLUQ01000001">
    <property type="protein sequence ID" value="SBV93704.1"/>
    <property type="molecule type" value="Genomic_DNA"/>
</dbReference>
<reference evidence="1" key="1">
    <citation type="submission" date="2016-04" db="EMBL/GenBank/DDBJ databases">
        <authorList>
            <person name="Evans L.H."/>
            <person name="Alamgir A."/>
            <person name="Owens N."/>
            <person name="Weber N.D."/>
            <person name="Virtaneva K."/>
            <person name="Barbian K."/>
            <person name="Babar A."/>
            <person name="Rosenke K."/>
        </authorList>
    </citation>
    <scope>NUCLEOTIDE SEQUENCE</scope>
    <source>
        <strain evidence="1">86</strain>
    </source>
</reference>
<sequence>MNLKESVILALKLARRNKETLVVGHDGARWEMLPLADARSDQLAHAIIITPKGFRYPEDEMRIADLTAQGL</sequence>
<evidence type="ECO:0000313" key="1">
    <source>
        <dbReference type="EMBL" id="SBV93704.1"/>
    </source>
</evidence>
<name>A0A212J2W2_9DELT</name>
<gene>
    <name evidence="1" type="ORF">KL86DPRO_10577</name>
</gene>
<dbReference type="AlphaFoldDB" id="A0A212J2W2"/>
<proteinExistence type="predicted"/>
<protein>
    <submittedName>
        <fullName evidence="1">Uncharacterized protein</fullName>
    </submittedName>
</protein>